<evidence type="ECO:0000313" key="2">
    <source>
        <dbReference type="EMBL" id="KAJ8351621.1"/>
    </source>
</evidence>
<feature type="compositionally biased region" description="Basic residues" evidence="1">
    <location>
        <begin position="62"/>
        <end position="71"/>
    </location>
</feature>
<organism evidence="2 3">
    <name type="scientific">Synaphobranchus kaupii</name>
    <name type="common">Kaup's arrowtooth eel</name>
    <dbReference type="NCBI Taxonomy" id="118154"/>
    <lineage>
        <taxon>Eukaryota</taxon>
        <taxon>Metazoa</taxon>
        <taxon>Chordata</taxon>
        <taxon>Craniata</taxon>
        <taxon>Vertebrata</taxon>
        <taxon>Euteleostomi</taxon>
        <taxon>Actinopterygii</taxon>
        <taxon>Neopterygii</taxon>
        <taxon>Teleostei</taxon>
        <taxon>Anguilliformes</taxon>
        <taxon>Synaphobranchidae</taxon>
        <taxon>Synaphobranchus</taxon>
    </lineage>
</organism>
<keyword evidence="3" id="KW-1185">Reference proteome</keyword>
<feature type="compositionally biased region" description="Basic and acidic residues" evidence="1">
    <location>
        <begin position="49"/>
        <end position="61"/>
    </location>
</feature>
<evidence type="ECO:0000313" key="3">
    <source>
        <dbReference type="Proteomes" id="UP001152622"/>
    </source>
</evidence>
<evidence type="ECO:0000256" key="1">
    <source>
        <dbReference type="SAM" id="MobiDB-lite"/>
    </source>
</evidence>
<reference evidence="2" key="1">
    <citation type="journal article" date="2023" name="Science">
        <title>Genome structures resolve the early diversification of teleost fishes.</title>
        <authorList>
            <person name="Parey E."/>
            <person name="Louis A."/>
            <person name="Montfort J."/>
            <person name="Bouchez O."/>
            <person name="Roques C."/>
            <person name="Iampietro C."/>
            <person name="Lluch J."/>
            <person name="Castinel A."/>
            <person name="Donnadieu C."/>
            <person name="Desvignes T."/>
            <person name="Floi Bucao C."/>
            <person name="Jouanno E."/>
            <person name="Wen M."/>
            <person name="Mejri S."/>
            <person name="Dirks R."/>
            <person name="Jansen H."/>
            <person name="Henkel C."/>
            <person name="Chen W.J."/>
            <person name="Zahm M."/>
            <person name="Cabau C."/>
            <person name="Klopp C."/>
            <person name="Thompson A.W."/>
            <person name="Robinson-Rechavi M."/>
            <person name="Braasch I."/>
            <person name="Lecointre G."/>
            <person name="Bobe J."/>
            <person name="Postlethwait J.H."/>
            <person name="Berthelot C."/>
            <person name="Roest Crollius H."/>
            <person name="Guiguen Y."/>
        </authorList>
    </citation>
    <scope>NUCLEOTIDE SEQUENCE</scope>
    <source>
        <strain evidence="2">WJC10195</strain>
    </source>
</reference>
<sequence>MSLADSNTPSQEIVEPACEASRPWGIETPSLDWHGRRALSPTPPYPEDTEARFSDGRDNSRAKRSCGRRGQHLGGRAGRNQREEDQLKAWTRHQAVAGLNPERGTAVNKYPAGLPVKSNCSTSWMRDSPCHGYGSCT</sequence>
<feature type="compositionally biased region" description="Polar residues" evidence="1">
    <location>
        <begin position="1"/>
        <end position="11"/>
    </location>
</feature>
<dbReference type="Proteomes" id="UP001152622">
    <property type="component" value="Chromosome 8"/>
</dbReference>
<dbReference type="EMBL" id="JAINUF010000008">
    <property type="protein sequence ID" value="KAJ8351621.1"/>
    <property type="molecule type" value="Genomic_DNA"/>
</dbReference>
<gene>
    <name evidence="2" type="ORF">SKAU_G00230970</name>
</gene>
<protein>
    <submittedName>
        <fullName evidence="2">Uncharacterized protein</fullName>
    </submittedName>
</protein>
<name>A0A9Q1F627_SYNKA</name>
<accession>A0A9Q1F627</accession>
<comment type="caution">
    <text evidence="2">The sequence shown here is derived from an EMBL/GenBank/DDBJ whole genome shotgun (WGS) entry which is preliminary data.</text>
</comment>
<proteinExistence type="predicted"/>
<feature type="region of interest" description="Disordered" evidence="1">
    <location>
        <begin position="1"/>
        <end position="86"/>
    </location>
</feature>
<dbReference type="AlphaFoldDB" id="A0A9Q1F627"/>